<evidence type="ECO:0000256" key="9">
    <source>
        <dbReference type="ARBA" id="ARBA00022842"/>
    </source>
</evidence>
<dbReference type="GO" id="GO:0005524">
    <property type="term" value="F:ATP binding"/>
    <property type="evidence" value="ECO:0007669"/>
    <property type="project" value="UniProtKB-KW"/>
</dbReference>
<keyword evidence="5" id="KW-0819">tRNA processing</keyword>
<comment type="similarity">
    <text evidence="2">Belongs to the TsaE family.</text>
</comment>
<reference evidence="11 12" key="1">
    <citation type="journal article" date="2015" name="Genome Biol. Evol.">
        <title>Comparative Genomics of a Bacterivorous Green Alga Reveals Evolutionary Causalities and Consequences of Phago-Mixotrophic Mode of Nutrition.</title>
        <authorList>
            <person name="Burns J.A."/>
            <person name="Paasch A."/>
            <person name="Narechania A."/>
            <person name="Kim E."/>
        </authorList>
    </citation>
    <scope>NUCLEOTIDE SEQUENCE [LARGE SCALE GENOMIC DNA]</scope>
    <source>
        <strain evidence="11 12">PLY_AMNH</strain>
    </source>
</reference>
<protein>
    <recommendedName>
        <fullName evidence="3">tRNA threonylcarbamoyladenosine biosynthesis protein TsaE</fullName>
    </recommendedName>
    <alternativeName>
        <fullName evidence="10">t(6)A37 threonylcarbamoyladenosine biosynthesis protein TsaE</fullName>
    </alternativeName>
</protein>
<name>A0AAE0L3W9_9CHLO</name>
<dbReference type="InterPro" id="IPR003442">
    <property type="entry name" value="T6A_TsaE"/>
</dbReference>
<evidence type="ECO:0000256" key="1">
    <source>
        <dbReference type="ARBA" id="ARBA00004496"/>
    </source>
</evidence>
<sequence>MEESWPKLRMLAPTEEHTNAFAEIISQVVKVGDCICFYGKVGAGKSTFSRAFIRSLADDEHLVVPSPTFMLQLVYEDHQGPPIHHFDLYRLRGPCDFANLDLRKSLRTAISLIEWAERLETEFPPEYLELRITSIRQGVKLPPAGATFTVPLEEQEGYAGIQTEDLDLVDEVEVYSDTCERAFDLIPHGPRWEALVARMTENMHLYFATTPTTGQDRTES</sequence>
<dbReference type="GO" id="GO:0005737">
    <property type="term" value="C:cytoplasm"/>
    <property type="evidence" value="ECO:0007669"/>
    <property type="project" value="UniProtKB-SubCell"/>
</dbReference>
<organism evidence="11 12">
    <name type="scientific">Cymbomonas tetramitiformis</name>
    <dbReference type="NCBI Taxonomy" id="36881"/>
    <lineage>
        <taxon>Eukaryota</taxon>
        <taxon>Viridiplantae</taxon>
        <taxon>Chlorophyta</taxon>
        <taxon>Pyramimonadophyceae</taxon>
        <taxon>Pyramimonadales</taxon>
        <taxon>Pyramimonadaceae</taxon>
        <taxon>Cymbomonas</taxon>
    </lineage>
</organism>
<keyword evidence="12" id="KW-1185">Reference proteome</keyword>
<dbReference type="PANTHER" id="PTHR33540:SF2">
    <property type="entry name" value="TRNA THREONYLCARBAMOYLADENOSINE BIOSYNTHESIS PROTEIN TSAE"/>
    <property type="match status" value="1"/>
</dbReference>
<dbReference type="InterPro" id="IPR027417">
    <property type="entry name" value="P-loop_NTPase"/>
</dbReference>
<dbReference type="SUPFAM" id="SSF52540">
    <property type="entry name" value="P-loop containing nucleoside triphosphate hydrolases"/>
    <property type="match status" value="1"/>
</dbReference>
<comment type="caution">
    <text evidence="11">The sequence shown here is derived from an EMBL/GenBank/DDBJ whole genome shotgun (WGS) entry which is preliminary data.</text>
</comment>
<dbReference type="GO" id="GO:0002949">
    <property type="term" value="P:tRNA threonylcarbamoyladenosine modification"/>
    <property type="evidence" value="ECO:0007669"/>
    <property type="project" value="InterPro"/>
</dbReference>
<dbReference type="Gene3D" id="3.40.50.300">
    <property type="entry name" value="P-loop containing nucleotide triphosphate hydrolases"/>
    <property type="match status" value="1"/>
</dbReference>
<evidence type="ECO:0000256" key="8">
    <source>
        <dbReference type="ARBA" id="ARBA00022840"/>
    </source>
</evidence>
<evidence type="ECO:0000256" key="10">
    <source>
        <dbReference type="ARBA" id="ARBA00032441"/>
    </source>
</evidence>
<keyword evidence="7" id="KW-0547">Nucleotide-binding</keyword>
<evidence type="ECO:0000313" key="11">
    <source>
        <dbReference type="EMBL" id="KAK3270830.1"/>
    </source>
</evidence>
<accession>A0AAE0L3W9</accession>
<keyword evidence="6" id="KW-0479">Metal-binding</keyword>
<evidence type="ECO:0000256" key="2">
    <source>
        <dbReference type="ARBA" id="ARBA00007599"/>
    </source>
</evidence>
<evidence type="ECO:0000256" key="3">
    <source>
        <dbReference type="ARBA" id="ARBA00019010"/>
    </source>
</evidence>
<evidence type="ECO:0000256" key="5">
    <source>
        <dbReference type="ARBA" id="ARBA00022694"/>
    </source>
</evidence>
<dbReference type="AlphaFoldDB" id="A0AAE0L3W9"/>
<dbReference type="EMBL" id="LGRX02010171">
    <property type="protein sequence ID" value="KAK3270830.1"/>
    <property type="molecule type" value="Genomic_DNA"/>
</dbReference>
<dbReference type="GO" id="GO:0046872">
    <property type="term" value="F:metal ion binding"/>
    <property type="evidence" value="ECO:0007669"/>
    <property type="project" value="UniProtKB-KW"/>
</dbReference>
<dbReference type="Pfam" id="PF02367">
    <property type="entry name" value="TsaE"/>
    <property type="match status" value="1"/>
</dbReference>
<evidence type="ECO:0000256" key="7">
    <source>
        <dbReference type="ARBA" id="ARBA00022741"/>
    </source>
</evidence>
<keyword evidence="8" id="KW-0067">ATP-binding</keyword>
<evidence type="ECO:0000256" key="6">
    <source>
        <dbReference type="ARBA" id="ARBA00022723"/>
    </source>
</evidence>
<evidence type="ECO:0000256" key="4">
    <source>
        <dbReference type="ARBA" id="ARBA00022490"/>
    </source>
</evidence>
<comment type="subcellular location">
    <subcellularLocation>
        <location evidence="1">Cytoplasm</location>
    </subcellularLocation>
</comment>
<proteinExistence type="inferred from homology"/>
<gene>
    <name evidence="11" type="ORF">CYMTET_20787</name>
</gene>
<evidence type="ECO:0000313" key="12">
    <source>
        <dbReference type="Proteomes" id="UP001190700"/>
    </source>
</evidence>
<dbReference type="PANTHER" id="PTHR33540">
    <property type="entry name" value="TRNA THREONYLCARBAMOYLADENOSINE BIOSYNTHESIS PROTEIN TSAE"/>
    <property type="match status" value="1"/>
</dbReference>
<dbReference type="Proteomes" id="UP001190700">
    <property type="component" value="Unassembled WGS sequence"/>
</dbReference>
<keyword evidence="4" id="KW-0963">Cytoplasm</keyword>
<keyword evidence="9" id="KW-0460">Magnesium</keyword>
<dbReference type="NCBIfam" id="TIGR00150">
    <property type="entry name" value="T6A_YjeE"/>
    <property type="match status" value="1"/>
</dbReference>